<dbReference type="GO" id="GO:0072344">
    <property type="term" value="P:rescue of stalled ribosome"/>
    <property type="evidence" value="ECO:0007669"/>
    <property type="project" value="TreeGrafter"/>
</dbReference>
<dbReference type="Gene3D" id="2.30.310.10">
    <property type="entry name" value="ibrinogen binding protein from staphylococcus aureus domain"/>
    <property type="match status" value="1"/>
</dbReference>
<keyword evidence="1" id="KW-0175">Coiled coil</keyword>
<evidence type="ECO:0000256" key="1">
    <source>
        <dbReference type="SAM" id="Coils"/>
    </source>
</evidence>
<accession>A0AAU7E6X6</accession>
<dbReference type="InterPro" id="IPR051608">
    <property type="entry name" value="RQC_Subunit_NEMF"/>
</dbReference>
<dbReference type="RefSeq" id="WP_348518884.1">
    <property type="nucleotide sequence ID" value="NZ_CP155620.1"/>
</dbReference>
<feature type="coiled-coil region" evidence="1">
    <location>
        <begin position="181"/>
        <end position="215"/>
    </location>
</feature>
<evidence type="ECO:0000313" key="2">
    <source>
        <dbReference type="EMBL" id="XBJ29723.1"/>
    </source>
</evidence>
<dbReference type="GO" id="GO:0043023">
    <property type="term" value="F:ribosomal large subunit binding"/>
    <property type="evidence" value="ECO:0007669"/>
    <property type="project" value="TreeGrafter"/>
</dbReference>
<dbReference type="AlphaFoldDB" id="A0AAU7E6X6"/>
<organism evidence="2">
    <name type="scientific">Campylobacter sp. CCS1377</name>
    <dbReference type="NCBI Taxonomy" id="3158229"/>
    <lineage>
        <taxon>Bacteria</taxon>
        <taxon>Pseudomonadati</taxon>
        <taxon>Campylobacterota</taxon>
        <taxon>Epsilonproteobacteria</taxon>
        <taxon>Campylobacterales</taxon>
        <taxon>Campylobacteraceae</taxon>
        <taxon>Campylobacter</taxon>
    </lineage>
</organism>
<gene>
    <name evidence="2" type="ORF">AAH949_02495</name>
</gene>
<reference evidence="2" key="1">
    <citation type="submission" date="2024-05" db="EMBL/GenBank/DDBJ databases">
        <title>Campylobacter coli isolated from environmental waters in Slovenia.</title>
        <authorList>
            <person name="Zautner A.E."/>
            <person name="Bunk B."/>
            <person name="Riedel T."/>
            <person name="Sproeer C."/>
        </authorList>
    </citation>
    <scope>NUCLEOTIDE SEQUENCE</scope>
    <source>
        <strain evidence="2">CCS1377</strain>
    </source>
</reference>
<name>A0AAU7E6X6_9BACT</name>
<dbReference type="Pfam" id="PF05833">
    <property type="entry name" value="NFACT_N"/>
    <property type="match status" value="2"/>
</dbReference>
<proteinExistence type="predicted"/>
<protein>
    <submittedName>
        <fullName evidence="2">NFACT family protein</fullName>
    </submittedName>
</protein>
<dbReference type="EMBL" id="CP155620">
    <property type="protein sequence ID" value="XBJ29723.1"/>
    <property type="molecule type" value="Genomic_DNA"/>
</dbReference>
<dbReference type="GO" id="GO:1990112">
    <property type="term" value="C:RQC complex"/>
    <property type="evidence" value="ECO:0007669"/>
    <property type="project" value="TreeGrafter"/>
</dbReference>
<dbReference type="PANTHER" id="PTHR15239:SF6">
    <property type="entry name" value="RIBOSOME QUALITY CONTROL COMPLEX SUBUNIT NEMF"/>
    <property type="match status" value="1"/>
</dbReference>
<sequence>MKYTELLQIGNYLQNYKKIDFIKRIDDNVLELCLDKKRFIFSLKRGLGSIFCANLQAKNYSAPFDFMLKKYFCGAKIDKVELVKDNRILVFHTHIEKSYKSFSSKIYFEFTGKNTNVIITDNDDIIIEALRHIDKSYRMVKVGQKLIPLKPFKMDENFIKIENFDVYFKNKFEELYAKDLMICKENKATQIRKKIANLEQNLQDLEKEENLNKLAKSYTKKADVLFANLYNLKDFEREFTLCDFEGKMVKFKLEQSPKNSANQFYKMAKKLKQKAKNIQIQRDNILEKLKTTQELLGLILQAKSIFELEILLPKKTFAVKKEEANMGVVSFYFNEFKICVGKNEKANQYLLQKAKKDDIWMHVKDRPSAHVFIISNKLNVSDEVLNFGAKICVNFSNLNQGNYLVDYTSKKFVKIREKAFVNYINYKTISVLKE</sequence>
<dbReference type="GO" id="GO:0000049">
    <property type="term" value="F:tRNA binding"/>
    <property type="evidence" value="ECO:0007669"/>
    <property type="project" value="TreeGrafter"/>
</dbReference>
<dbReference type="PANTHER" id="PTHR15239">
    <property type="entry name" value="NUCLEAR EXPORT MEDIATOR FACTOR NEMF"/>
    <property type="match status" value="1"/>
</dbReference>